<sequence length="509" mass="58199">MEIEQLRIFLYGILAIGIVYVIHFIRVSKFKKAHNCKEPYHLPTGLLSLPLLRKALRNKSEGTLAEFAQDLLKDHYSVKLSLGGIVPVVLTKDPENIKALIGTQFNDFALGTRHAHFKPLLGDGIFTLDAQGWKNSRAMLRPQFSREQVAHVKSLEPHIKLLEKHIKKFRGETFDIQELFFRLTMDTATEFLFGSSVETLKDESINEVAEVDFEGRLEFAEGFNVSQAYLASRTYSQVFYFLINNREFREANKVVHKLADYFVDQTLKISPEKLNEKAEGNYTFLYELAKQTRDPKVLRDQALNILLAGRDTTAGLLSFTFLELARNPEIWNKLRKTVLEEFGTGTKEDLESISFETLKKCEYLKFVVNEALRMYPSVPMNFRTSTKETTLPRGGGKDGQSPIYISKGTTVAYSIYTTQRCTDFYGDDAHVFKPERWSNLNKLGWAYLPFNGGPRICLGQQFALTEASYVIVRLCQLFSKIESRDSVYPPKKNIQLTMNHKDGVFITLA</sequence>
<dbReference type="Proteomes" id="UP001152531">
    <property type="component" value="Unassembled WGS sequence"/>
</dbReference>
<reference evidence="1" key="1">
    <citation type="submission" date="2022-06" db="EMBL/GenBank/DDBJ databases">
        <authorList>
            <person name="Legras J.-L."/>
            <person name="Devillers H."/>
            <person name="Grondin C."/>
        </authorList>
    </citation>
    <scope>NUCLEOTIDE SEQUENCE</scope>
    <source>
        <strain evidence="1">CLIB 1444</strain>
    </source>
</reference>
<dbReference type="EMBL" id="CALSDN010000011">
    <property type="protein sequence ID" value="CAH6722793.1"/>
    <property type="molecule type" value="Genomic_DNA"/>
</dbReference>
<organism evidence="1 2">
    <name type="scientific">[Candida] jaroonii</name>
    <dbReference type="NCBI Taxonomy" id="467808"/>
    <lineage>
        <taxon>Eukaryota</taxon>
        <taxon>Fungi</taxon>
        <taxon>Dikarya</taxon>
        <taxon>Ascomycota</taxon>
        <taxon>Saccharomycotina</taxon>
        <taxon>Pichiomycetes</taxon>
        <taxon>Debaryomycetaceae</taxon>
        <taxon>Yamadazyma</taxon>
    </lineage>
</organism>
<comment type="caution">
    <text evidence="1">The sequence shown here is derived from an EMBL/GenBank/DDBJ whole genome shotgun (WGS) entry which is preliminary data.</text>
</comment>
<name>A0ACA9YCX3_9ASCO</name>
<accession>A0ACA9YCX3</accession>
<keyword evidence="2" id="KW-1185">Reference proteome</keyword>
<protein>
    <submittedName>
        <fullName evidence="1">Cytochrome P450 52A13</fullName>
    </submittedName>
</protein>
<gene>
    <name evidence="1" type="ORF">CLIB1444_11S01244</name>
</gene>
<proteinExistence type="predicted"/>
<evidence type="ECO:0000313" key="2">
    <source>
        <dbReference type="Proteomes" id="UP001152531"/>
    </source>
</evidence>
<evidence type="ECO:0000313" key="1">
    <source>
        <dbReference type="EMBL" id="CAH6722793.1"/>
    </source>
</evidence>